<feature type="transmembrane region" description="Helical" evidence="7">
    <location>
        <begin position="25"/>
        <end position="45"/>
    </location>
</feature>
<dbReference type="PANTHER" id="PTHR30489:SF0">
    <property type="entry name" value="LIPOPROTEIN-RELEASING SYSTEM TRANSMEMBRANE PROTEIN LOLE"/>
    <property type="match status" value="1"/>
</dbReference>
<evidence type="ECO:0000313" key="10">
    <source>
        <dbReference type="EMBL" id="TCS68553.1"/>
    </source>
</evidence>
<dbReference type="InterPro" id="IPR003838">
    <property type="entry name" value="ABC3_permease_C"/>
</dbReference>
<dbReference type="EMBL" id="SLZY01000026">
    <property type="protein sequence ID" value="TCS68553.1"/>
    <property type="molecule type" value="Genomic_DNA"/>
</dbReference>
<keyword evidence="5 7" id="KW-1133">Transmembrane helix</keyword>
<comment type="subcellular location">
    <subcellularLocation>
        <location evidence="1">Cell membrane</location>
        <topology evidence="1">Multi-pass membrane protein</topology>
    </subcellularLocation>
</comment>
<dbReference type="Pfam" id="PF12704">
    <property type="entry name" value="MacB_PCD"/>
    <property type="match status" value="1"/>
</dbReference>
<sequence length="409" mass="43602">MRRPALTFEWVLALRFLREGRMQTVLIMAGTTVGVAVIIFITALVNGLQTSLAARTLSTQAHITLRPPDDVPNLVLDRNQAVAARIEPRAQRLRSIDQWERIERELPGFAHVVAVSPMATGAGFAARGEATKSIAIVGIQPERYVRIVGVPERLIAGSFRVGPGETVIGSELARDLGAALGDRIRVTSTENRSELFQVTGIFDLGVKDINRRWVIVPLRTAQSLLDLPGGVTNIDLTVDDIFVAEAVAQRIAAQTGQLAESWMAVNTQLLTAFKNQTMTTRTVRVFLVLIVALGIASVLVVSVVQKSREIGILRAIGASPRRIMTVFLIQGGIVGAVGALLGSGLASALVYGASFALRQDDGTPLISGGIEPGYYFSAAAVAIVTGLVAAVMPARRAAGLDPVEAIRYG</sequence>
<dbReference type="Proteomes" id="UP000295135">
    <property type="component" value="Unassembled WGS sequence"/>
</dbReference>
<organism evidence="10 11">
    <name type="scientific">Sulfuritortus calidifontis</name>
    <dbReference type="NCBI Taxonomy" id="1914471"/>
    <lineage>
        <taxon>Bacteria</taxon>
        <taxon>Pseudomonadati</taxon>
        <taxon>Pseudomonadota</taxon>
        <taxon>Betaproteobacteria</taxon>
        <taxon>Nitrosomonadales</taxon>
        <taxon>Thiobacillaceae</taxon>
        <taxon>Sulfuritortus</taxon>
    </lineage>
</organism>
<evidence type="ECO:0000256" key="7">
    <source>
        <dbReference type="SAM" id="Phobius"/>
    </source>
</evidence>
<evidence type="ECO:0000256" key="3">
    <source>
        <dbReference type="ARBA" id="ARBA00022475"/>
    </source>
</evidence>
<reference evidence="10 11" key="1">
    <citation type="submission" date="2019-03" db="EMBL/GenBank/DDBJ databases">
        <title>Genomic Encyclopedia of Type Strains, Phase IV (KMG-IV): sequencing the most valuable type-strain genomes for metagenomic binning, comparative biology and taxonomic classification.</title>
        <authorList>
            <person name="Goeker M."/>
        </authorList>
    </citation>
    <scope>NUCLEOTIDE SEQUENCE [LARGE SCALE GENOMIC DNA]</scope>
    <source>
        <strain evidence="10 11">DSM 103923</strain>
    </source>
</reference>
<gene>
    <name evidence="10" type="ORF">EDC61_1266</name>
</gene>
<accession>A0A4R3JPE1</accession>
<dbReference type="InterPro" id="IPR051447">
    <property type="entry name" value="Lipoprotein-release_system"/>
</dbReference>
<name>A0A4R3JPE1_9PROT</name>
<keyword evidence="4 7" id="KW-0812">Transmembrane</keyword>
<dbReference type="RefSeq" id="WP_126460465.1">
    <property type="nucleotide sequence ID" value="NZ_AP018721.1"/>
</dbReference>
<keyword evidence="10" id="KW-0449">Lipoprotein</keyword>
<evidence type="ECO:0000256" key="5">
    <source>
        <dbReference type="ARBA" id="ARBA00022989"/>
    </source>
</evidence>
<dbReference type="PANTHER" id="PTHR30489">
    <property type="entry name" value="LIPOPROTEIN-RELEASING SYSTEM TRANSMEMBRANE PROTEIN LOLE"/>
    <property type="match status" value="1"/>
</dbReference>
<evidence type="ECO:0000256" key="4">
    <source>
        <dbReference type="ARBA" id="ARBA00022692"/>
    </source>
</evidence>
<feature type="domain" description="ABC3 transporter permease C-terminal" evidence="8">
    <location>
        <begin position="285"/>
        <end position="402"/>
    </location>
</feature>
<dbReference type="OrthoDB" id="4814201at2"/>
<evidence type="ECO:0000256" key="1">
    <source>
        <dbReference type="ARBA" id="ARBA00004651"/>
    </source>
</evidence>
<dbReference type="GO" id="GO:0098797">
    <property type="term" value="C:plasma membrane protein complex"/>
    <property type="evidence" value="ECO:0007669"/>
    <property type="project" value="TreeGrafter"/>
</dbReference>
<evidence type="ECO:0000256" key="6">
    <source>
        <dbReference type="ARBA" id="ARBA00023136"/>
    </source>
</evidence>
<dbReference type="Pfam" id="PF02687">
    <property type="entry name" value="FtsX"/>
    <property type="match status" value="1"/>
</dbReference>
<keyword evidence="6 7" id="KW-0472">Membrane</keyword>
<dbReference type="GO" id="GO:0044874">
    <property type="term" value="P:lipoprotein localization to outer membrane"/>
    <property type="evidence" value="ECO:0007669"/>
    <property type="project" value="TreeGrafter"/>
</dbReference>
<keyword evidence="3" id="KW-1003">Cell membrane</keyword>
<feature type="transmembrane region" description="Helical" evidence="7">
    <location>
        <begin position="285"/>
        <end position="304"/>
    </location>
</feature>
<comment type="caution">
    <text evidence="10">The sequence shown here is derived from an EMBL/GenBank/DDBJ whole genome shotgun (WGS) entry which is preliminary data.</text>
</comment>
<dbReference type="InterPro" id="IPR025857">
    <property type="entry name" value="MacB_PCD"/>
</dbReference>
<evidence type="ECO:0000259" key="9">
    <source>
        <dbReference type="Pfam" id="PF12704"/>
    </source>
</evidence>
<feature type="transmembrane region" description="Helical" evidence="7">
    <location>
        <begin position="373"/>
        <end position="392"/>
    </location>
</feature>
<keyword evidence="11" id="KW-1185">Reference proteome</keyword>
<comment type="similarity">
    <text evidence="2">Belongs to the ABC-4 integral membrane protein family. LolC/E subfamily.</text>
</comment>
<feature type="transmembrane region" description="Helical" evidence="7">
    <location>
        <begin position="325"/>
        <end position="353"/>
    </location>
</feature>
<evidence type="ECO:0000259" key="8">
    <source>
        <dbReference type="Pfam" id="PF02687"/>
    </source>
</evidence>
<evidence type="ECO:0000256" key="2">
    <source>
        <dbReference type="ARBA" id="ARBA00005236"/>
    </source>
</evidence>
<proteinExistence type="inferred from homology"/>
<evidence type="ECO:0000313" key="11">
    <source>
        <dbReference type="Proteomes" id="UP000295135"/>
    </source>
</evidence>
<protein>
    <submittedName>
        <fullName evidence="10">Lipoprotein-releasing system permease protein</fullName>
    </submittedName>
</protein>
<dbReference type="AlphaFoldDB" id="A0A4R3JPE1"/>
<feature type="domain" description="MacB-like periplasmic core" evidence="9">
    <location>
        <begin position="24"/>
        <end position="253"/>
    </location>
</feature>